<dbReference type="EMBL" id="DS268138">
    <property type="protein sequence ID" value="KMU75246.1"/>
    <property type="molecule type" value="Genomic_DNA"/>
</dbReference>
<dbReference type="GO" id="GO:0016853">
    <property type="term" value="F:isomerase activity"/>
    <property type="evidence" value="ECO:0007669"/>
    <property type="project" value="TreeGrafter"/>
</dbReference>
<dbReference type="OrthoDB" id="75169at2759"/>
<dbReference type="GO" id="GO:0005737">
    <property type="term" value="C:cytoplasm"/>
    <property type="evidence" value="ECO:0007669"/>
    <property type="project" value="TreeGrafter"/>
</dbReference>
<dbReference type="Proteomes" id="UP000054559">
    <property type="component" value="Unassembled WGS sequence"/>
</dbReference>
<feature type="compositionally biased region" description="Basic and acidic residues" evidence="1">
    <location>
        <begin position="455"/>
        <end position="477"/>
    </location>
</feature>
<dbReference type="AlphaFoldDB" id="A0A0J8QRW6"/>
<dbReference type="NCBIfam" id="TIGR00654">
    <property type="entry name" value="PhzF_family"/>
    <property type="match status" value="1"/>
</dbReference>
<dbReference type="Gene3D" id="3.10.310.10">
    <property type="entry name" value="Diaminopimelate Epimerase, Chain A, domain 1"/>
    <property type="match status" value="2"/>
</dbReference>
<protein>
    <submittedName>
        <fullName evidence="2">Phenazine biosynthesis PhzC/PhzF protein</fullName>
    </submittedName>
</protein>
<dbReference type="InterPro" id="IPR003719">
    <property type="entry name" value="Phenazine_PhzF-like"/>
</dbReference>
<dbReference type="PANTHER" id="PTHR13774:SF32">
    <property type="entry name" value="ANTISENSE-ENHANCING SEQUENCE 1"/>
    <property type="match status" value="1"/>
</dbReference>
<sequence length="580" mass="63896">MAKSLHYVTLDVFTTKRFEGNPLAVVFLEHPQQISQEQKQLIAREFNYSETIFVHPPIPGQQSRKIDIFTLDRELPFAGHPTIGATYWFLRSQGYGTTEQSPSSLLTKAGEIPISLSTEDSNKVAALIPHNVRIHAARMSLAELLRLHPELEPYLDASAHAEGFPVVSIVKGMSAVHVRLPSLEALGKITTPTGGYLIPAANPAGGGYLDEGWDVLGHVAIYFRVHDVWDEKLQKNVIRSRMLAGTLEDPATGSACSGMCEYLSLTEGKSATYQVVQGQEMGQRSEIAASMGNSLSMSRTQYQYKKLPSARENHGSSGMCLFVQCPVWAWVTADDIFLYLFIASFASIEYTSPKHHLLLRLKWQTNRPQSISRCFPPKFCKSHFPGPATPGKHRERQRRRDCGPEAAPFLREASDLKAADTCANSRTSGYNHLSPQPKPFVAYEDVKALTRNKASPKDKQQGLETLKVKDSKSERDTITGQPANSTPFRKRMITFSHRRTSATASGKSIRASDMGIPKSTSMTAITSSRRASEIPPVCSFHSLHAPPNSQVKSPSTCGLNIGANPGQTPDRATSHTHLNT</sequence>
<feature type="compositionally biased region" description="Polar residues" evidence="1">
    <location>
        <begin position="565"/>
        <end position="580"/>
    </location>
</feature>
<reference evidence="3" key="1">
    <citation type="journal article" date="2010" name="Genome Res.">
        <title>Population genomic sequencing of Coccidioides fungi reveals recent hybridization and transposon control.</title>
        <authorList>
            <person name="Neafsey D.E."/>
            <person name="Barker B.M."/>
            <person name="Sharpton T.J."/>
            <person name="Stajich J.E."/>
            <person name="Park D.J."/>
            <person name="Whiston E."/>
            <person name="Hung C.-Y."/>
            <person name="McMahan C."/>
            <person name="White J."/>
            <person name="Sykes S."/>
            <person name="Heiman D."/>
            <person name="Young S."/>
            <person name="Zeng Q."/>
            <person name="Abouelleil A."/>
            <person name="Aftuck L."/>
            <person name="Bessette D."/>
            <person name="Brown A."/>
            <person name="FitzGerald M."/>
            <person name="Lui A."/>
            <person name="Macdonald J.P."/>
            <person name="Priest M."/>
            <person name="Orbach M.J."/>
            <person name="Galgiani J.N."/>
            <person name="Kirkland T.N."/>
            <person name="Cole G.T."/>
            <person name="Birren B.W."/>
            <person name="Henn M.R."/>
            <person name="Taylor J.W."/>
            <person name="Rounsley S.D."/>
        </authorList>
    </citation>
    <scope>NUCLEOTIDE SEQUENCE [LARGE SCALE GENOMIC DNA]</scope>
    <source>
        <strain evidence="3">RMSCC 3703</strain>
    </source>
</reference>
<dbReference type="STRING" id="454286.A0A0J8QRW6"/>
<evidence type="ECO:0000313" key="3">
    <source>
        <dbReference type="Proteomes" id="UP000054559"/>
    </source>
</evidence>
<organism evidence="2 3">
    <name type="scientific">Coccidioides immitis RMSCC 3703</name>
    <dbReference type="NCBI Taxonomy" id="454286"/>
    <lineage>
        <taxon>Eukaryota</taxon>
        <taxon>Fungi</taxon>
        <taxon>Dikarya</taxon>
        <taxon>Ascomycota</taxon>
        <taxon>Pezizomycotina</taxon>
        <taxon>Eurotiomycetes</taxon>
        <taxon>Eurotiomycetidae</taxon>
        <taxon>Onygenales</taxon>
        <taxon>Onygenaceae</taxon>
        <taxon>Coccidioides</taxon>
    </lineage>
</organism>
<dbReference type="PANTHER" id="PTHR13774">
    <property type="entry name" value="PHENAZINE BIOSYNTHESIS PROTEIN"/>
    <property type="match status" value="1"/>
</dbReference>
<name>A0A0J8QRW6_COCIT</name>
<dbReference type="Pfam" id="PF02567">
    <property type="entry name" value="PhzC-PhzF"/>
    <property type="match status" value="1"/>
</dbReference>
<evidence type="ECO:0000256" key="1">
    <source>
        <dbReference type="SAM" id="MobiDB-lite"/>
    </source>
</evidence>
<feature type="compositionally biased region" description="Polar residues" evidence="1">
    <location>
        <begin position="478"/>
        <end position="487"/>
    </location>
</feature>
<evidence type="ECO:0000313" key="2">
    <source>
        <dbReference type="EMBL" id="KMU75246.1"/>
    </source>
</evidence>
<proteinExistence type="predicted"/>
<feature type="region of interest" description="Disordered" evidence="1">
    <location>
        <begin position="546"/>
        <end position="580"/>
    </location>
</feature>
<gene>
    <name evidence="2" type="ORF">CISG_04194</name>
</gene>
<feature type="region of interest" description="Disordered" evidence="1">
    <location>
        <begin position="451"/>
        <end position="487"/>
    </location>
</feature>
<dbReference type="SUPFAM" id="SSF54506">
    <property type="entry name" value="Diaminopimelate epimerase-like"/>
    <property type="match status" value="1"/>
</dbReference>
<feature type="compositionally biased region" description="Polar residues" evidence="1">
    <location>
        <begin position="547"/>
        <end position="558"/>
    </location>
</feature>
<accession>A0A0J8QRW6</accession>